<dbReference type="Gene3D" id="2.40.290.10">
    <property type="match status" value="1"/>
</dbReference>
<comment type="similarity">
    <text evidence="3">Belongs to the prokaryotic Ku family.</text>
</comment>
<dbReference type="FunFam" id="2.40.290.10:FF:000004">
    <property type="entry name" value="Non-homologous end joining protein Ku"/>
    <property type="match status" value="1"/>
</dbReference>
<dbReference type="OrthoDB" id="9795084at2"/>
<dbReference type="EMBL" id="FONT01000004">
    <property type="protein sequence ID" value="SFE81226.1"/>
    <property type="molecule type" value="Genomic_DNA"/>
</dbReference>
<dbReference type="RefSeq" id="WP_091661340.1">
    <property type="nucleotide sequence ID" value="NZ_FONT01000004.1"/>
</dbReference>
<dbReference type="Proteomes" id="UP000199516">
    <property type="component" value="Unassembled WGS sequence"/>
</dbReference>
<sequence length="284" mass="32153">MHTMWKGSIQFGLVNIPIKMHAATEDKDVSFRSLHHKCHTPIKYEKICPVCEEKVEKEDIVKGYETTNGSFVIVTEEELASLKKAAEDKAVEILDFINIDEIDPIYFNRSYYLGPNDGGTRAYALLRQALADSRKVGIAKIMIRSKEQLAVLRVYNKTLLMETLHYPDEIRDAADVPNVPGEENVAEKELDTAKMLIDQLTAPFEPEKYEDDYRKRLLELISAKEKGEETVTAKKEPKKDNVTDLMEALQASVDKNKKKTGKKKTTSNTSKKRTAAATRKKATS</sequence>
<dbReference type="InterPro" id="IPR016194">
    <property type="entry name" value="SPOC-like_C_dom_sf"/>
</dbReference>
<protein>
    <recommendedName>
        <fullName evidence="3">Non-homologous end joining protein Ku</fullName>
    </recommendedName>
</protein>
<dbReference type="GO" id="GO:0006310">
    <property type="term" value="P:DNA recombination"/>
    <property type="evidence" value="ECO:0007669"/>
    <property type="project" value="UniProtKB-KW"/>
</dbReference>
<dbReference type="Pfam" id="PF02735">
    <property type="entry name" value="Ku"/>
    <property type="match status" value="1"/>
</dbReference>
<keyword evidence="7" id="KW-1185">Reference proteome</keyword>
<evidence type="ECO:0000256" key="1">
    <source>
        <dbReference type="ARBA" id="ARBA00023125"/>
    </source>
</evidence>
<dbReference type="CDD" id="cd00789">
    <property type="entry name" value="KU_like"/>
    <property type="match status" value="1"/>
</dbReference>
<dbReference type="PIRSF" id="PIRSF006493">
    <property type="entry name" value="Prok_Ku"/>
    <property type="match status" value="1"/>
</dbReference>
<dbReference type="PANTHER" id="PTHR41251:SF1">
    <property type="entry name" value="NON-HOMOLOGOUS END JOINING PROTEIN KU"/>
    <property type="match status" value="1"/>
</dbReference>
<dbReference type="SUPFAM" id="SSF100939">
    <property type="entry name" value="SPOC domain-like"/>
    <property type="match status" value="1"/>
</dbReference>
<keyword evidence="1 3" id="KW-0238">DNA-binding</keyword>
<dbReference type="GO" id="GO:0003690">
    <property type="term" value="F:double-stranded DNA binding"/>
    <property type="evidence" value="ECO:0007669"/>
    <property type="project" value="UniProtKB-UniRule"/>
</dbReference>
<evidence type="ECO:0000256" key="3">
    <source>
        <dbReference type="HAMAP-Rule" id="MF_01875"/>
    </source>
</evidence>
<dbReference type="STRING" id="930128.SAMN05192532_104142"/>
<evidence type="ECO:0000256" key="4">
    <source>
        <dbReference type="SAM" id="MobiDB-lite"/>
    </source>
</evidence>
<dbReference type="AlphaFoldDB" id="A0A1I2DL34"/>
<evidence type="ECO:0000259" key="5">
    <source>
        <dbReference type="SMART" id="SM00559"/>
    </source>
</evidence>
<name>A0A1I2DL34_9BACI</name>
<organism evidence="6 7">
    <name type="scientific">Alteribacillus iranensis</name>
    <dbReference type="NCBI Taxonomy" id="930128"/>
    <lineage>
        <taxon>Bacteria</taxon>
        <taxon>Bacillati</taxon>
        <taxon>Bacillota</taxon>
        <taxon>Bacilli</taxon>
        <taxon>Bacillales</taxon>
        <taxon>Bacillaceae</taxon>
        <taxon>Alteribacillus</taxon>
    </lineage>
</organism>
<feature type="region of interest" description="Disordered" evidence="4">
    <location>
        <begin position="227"/>
        <end position="284"/>
    </location>
</feature>
<keyword evidence="2 3" id="KW-0233">DNA recombination</keyword>
<dbReference type="NCBIfam" id="TIGR02772">
    <property type="entry name" value="Ku_bact"/>
    <property type="match status" value="1"/>
</dbReference>
<feature type="domain" description="Ku" evidence="5">
    <location>
        <begin position="52"/>
        <end position="181"/>
    </location>
</feature>
<feature type="compositionally biased region" description="Basic and acidic residues" evidence="4">
    <location>
        <begin position="227"/>
        <end position="242"/>
    </location>
</feature>
<accession>A0A1I2DL34</accession>
<proteinExistence type="inferred from homology"/>
<reference evidence="6 7" key="1">
    <citation type="submission" date="2016-10" db="EMBL/GenBank/DDBJ databases">
        <authorList>
            <person name="de Groot N.N."/>
        </authorList>
    </citation>
    <scope>NUCLEOTIDE SEQUENCE [LARGE SCALE GENOMIC DNA]</scope>
    <source>
        <strain evidence="6 7">DSM 23995</strain>
    </source>
</reference>
<gene>
    <name evidence="3" type="primary">ku</name>
    <name evidence="6" type="ORF">SAMN05192532_104142</name>
</gene>
<comment type="function">
    <text evidence="3">With LigD forms a non-homologous end joining (NHEJ) DNA repair enzyme, which repairs dsDNA breaks with reduced fidelity. Binds linear dsDNA with 5'- and 3'- overhangs but not closed circular dsDNA nor ssDNA. Recruits and stimulates the ligase activity of LigD.</text>
</comment>
<comment type="subunit">
    <text evidence="3">Homodimer. Interacts with LigD.</text>
</comment>
<dbReference type="GO" id="GO:0006303">
    <property type="term" value="P:double-strand break repair via nonhomologous end joining"/>
    <property type="evidence" value="ECO:0007669"/>
    <property type="project" value="UniProtKB-UniRule"/>
</dbReference>
<dbReference type="SMART" id="SM00559">
    <property type="entry name" value="Ku78"/>
    <property type="match status" value="1"/>
</dbReference>
<keyword evidence="3" id="KW-0227">DNA damage</keyword>
<evidence type="ECO:0000256" key="2">
    <source>
        <dbReference type="ARBA" id="ARBA00023172"/>
    </source>
</evidence>
<dbReference type="PANTHER" id="PTHR41251">
    <property type="entry name" value="NON-HOMOLOGOUS END JOINING PROTEIN KU"/>
    <property type="match status" value="1"/>
</dbReference>
<feature type="compositionally biased region" description="Basic residues" evidence="4">
    <location>
        <begin position="256"/>
        <end position="284"/>
    </location>
</feature>
<dbReference type="HAMAP" id="MF_01875">
    <property type="entry name" value="Prokaryotic_Ku"/>
    <property type="match status" value="1"/>
</dbReference>
<evidence type="ECO:0000313" key="6">
    <source>
        <dbReference type="EMBL" id="SFE81226.1"/>
    </source>
</evidence>
<dbReference type="InterPro" id="IPR009187">
    <property type="entry name" value="Prok_Ku"/>
</dbReference>
<keyword evidence="3" id="KW-0234">DNA repair</keyword>
<evidence type="ECO:0000313" key="7">
    <source>
        <dbReference type="Proteomes" id="UP000199516"/>
    </source>
</evidence>
<dbReference type="InterPro" id="IPR006164">
    <property type="entry name" value="DNA_bd_Ku70/Ku80"/>
</dbReference>